<evidence type="ECO:0000313" key="1">
    <source>
        <dbReference type="EMBL" id="MFC3512516.1"/>
    </source>
</evidence>
<protein>
    <submittedName>
        <fullName evidence="1">Uncharacterized protein</fullName>
    </submittedName>
</protein>
<dbReference type="RefSeq" id="WP_377875799.1">
    <property type="nucleotide sequence ID" value="NZ_JBHMAY010000084.1"/>
</dbReference>
<evidence type="ECO:0000313" key="2">
    <source>
        <dbReference type="Proteomes" id="UP001595764"/>
    </source>
</evidence>
<reference evidence="2" key="1">
    <citation type="journal article" date="2019" name="Int. J. Syst. Evol. Microbiol.">
        <title>The Global Catalogue of Microorganisms (GCM) 10K type strain sequencing project: providing services to taxonomists for standard genome sequencing and annotation.</title>
        <authorList>
            <consortium name="The Broad Institute Genomics Platform"/>
            <consortium name="The Broad Institute Genome Sequencing Center for Infectious Disease"/>
            <person name="Wu L."/>
            <person name="Ma J."/>
        </authorList>
    </citation>
    <scope>NUCLEOTIDE SEQUENCE [LARGE SCALE GENOMIC DNA]</scope>
    <source>
        <strain evidence="2">CGMCC 4.7682</strain>
    </source>
</reference>
<organism evidence="1 2">
    <name type="scientific">Amycolatopsis halotolerans</name>
    <dbReference type="NCBI Taxonomy" id="330083"/>
    <lineage>
        <taxon>Bacteria</taxon>
        <taxon>Bacillati</taxon>
        <taxon>Actinomycetota</taxon>
        <taxon>Actinomycetes</taxon>
        <taxon>Pseudonocardiales</taxon>
        <taxon>Pseudonocardiaceae</taxon>
        <taxon>Amycolatopsis</taxon>
    </lineage>
</organism>
<keyword evidence="2" id="KW-1185">Reference proteome</keyword>
<gene>
    <name evidence="1" type="ORF">ACFORO_20275</name>
</gene>
<name>A0ABV7QHC7_9PSEU</name>
<comment type="caution">
    <text evidence="1">The sequence shown here is derived from an EMBL/GenBank/DDBJ whole genome shotgun (WGS) entry which is preliminary data.</text>
</comment>
<proteinExistence type="predicted"/>
<dbReference type="Proteomes" id="UP001595764">
    <property type="component" value="Unassembled WGS sequence"/>
</dbReference>
<sequence length="73" mass="7403">MVVVGFGACQALPVLFIVGRGVIEHGAATVLGGGVRVGEELAQVVEIDLVMTVDRTVPLVVRTAPTANSSSTA</sequence>
<dbReference type="EMBL" id="JBHRWI010000023">
    <property type="protein sequence ID" value="MFC3512516.1"/>
    <property type="molecule type" value="Genomic_DNA"/>
</dbReference>
<accession>A0ABV7QHC7</accession>